<dbReference type="InterPro" id="IPR029063">
    <property type="entry name" value="SAM-dependent_MTases_sf"/>
</dbReference>
<dbReference type="EMBL" id="PP542043">
    <property type="protein sequence ID" value="XDO01879.1"/>
    <property type="molecule type" value="Genomic_DNA"/>
</dbReference>
<dbReference type="Gene3D" id="3.40.50.150">
    <property type="entry name" value="Vaccinia Virus protein VP39"/>
    <property type="match status" value="1"/>
</dbReference>
<proteinExistence type="predicted"/>
<organism evidence="1">
    <name type="scientific">Florenciella sp. virus SA2</name>
    <dbReference type="NCBI Taxonomy" id="3240092"/>
    <lineage>
        <taxon>Viruses</taxon>
    </lineage>
</organism>
<accession>A0AB39JE34</accession>
<gene>
    <name evidence="1" type="ORF">FloV-SA2_00056</name>
</gene>
<sequence>MNYKDKYGEVFTPHFFIKEMMDDLITYSDISYSNLTIFEPGAGKGAFFDVLQNKNNLFKDNYKYIFNEINAEHLNSLKNIGGNSNKVHYLIKDIFDINLSFFSKKIDLVIGNLPFNTNEKKFVPSLSINNKDDKKITKPKSITLWPKIVHFCFQHLLKDNGYFFAIIPCIWLKKDKDKIYSLFTKENTIIFIKIFDSVSANKIFKYNCQTPICYVLVQKTPPSKNTPPSFYLYDKHISKYSLFTLENSADLDLCIPTNHIGLFIKHREFLTNQNCSSCYDKLLKISTLNPECLKGTITKFTKGGLENFDCNNGNNVFKIITGALFNKKSDKLSLNGFASSKPCLYYGKPKLILPHKRLAKFFKDYNGEYSCFGRDFYVFLCEKKEDIDKLYDFFNIPVVNKMIQDGFTIRMNFIEKYVFQYIPWIFDSNFDDANYQELLMEL</sequence>
<protein>
    <submittedName>
        <fullName evidence="1">Dna Methyltrasferase</fullName>
    </submittedName>
</protein>
<dbReference type="PRINTS" id="PR00507">
    <property type="entry name" value="N12N6MTFRASE"/>
</dbReference>
<dbReference type="SUPFAM" id="SSF53335">
    <property type="entry name" value="S-adenosyl-L-methionine-dependent methyltransferases"/>
    <property type="match status" value="1"/>
</dbReference>
<evidence type="ECO:0000313" key="1">
    <source>
        <dbReference type="EMBL" id="XDO01879.1"/>
    </source>
</evidence>
<name>A0AB39JE34_9VIRU</name>
<reference evidence="1" key="1">
    <citation type="submission" date="2024-03" db="EMBL/GenBank/DDBJ databases">
        <title>Eukaryotic viruses encode the ribosomal protein eL40.</title>
        <authorList>
            <person name="Thomy J."/>
            <person name="Schvarcz C.R."/>
            <person name="McBeain K.A."/>
            <person name="Edwards K.F."/>
            <person name="Steward G.F."/>
        </authorList>
    </citation>
    <scope>NUCLEOTIDE SEQUENCE</scope>
    <source>
        <strain evidence="1">FloV-SA2</strain>
    </source>
</reference>